<dbReference type="EMBL" id="WHWC01000017">
    <property type="protein sequence ID" value="KAG8366355.1"/>
    <property type="molecule type" value="Genomic_DNA"/>
</dbReference>
<feature type="domain" description="Myb-like" evidence="8">
    <location>
        <begin position="19"/>
        <end position="70"/>
    </location>
</feature>
<dbReference type="AlphaFoldDB" id="A0AAV6WHA6"/>
<keyword evidence="5" id="KW-0804">Transcription</keyword>
<dbReference type="InterPro" id="IPR001005">
    <property type="entry name" value="SANT/Myb"/>
</dbReference>
<dbReference type="FunFam" id="1.10.10.60:FF:000002">
    <property type="entry name" value="Myb family transcription factor"/>
    <property type="match status" value="1"/>
</dbReference>
<gene>
    <name evidence="10" type="ORF">BUALT_Bualt17G0071200</name>
</gene>
<evidence type="ECO:0000256" key="7">
    <source>
        <dbReference type="SAM" id="MobiDB-lite"/>
    </source>
</evidence>
<evidence type="ECO:0000256" key="5">
    <source>
        <dbReference type="ARBA" id="ARBA00023163"/>
    </source>
</evidence>
<dbReference type="Proteomes" id="UP000826271">
    <property type="component" value="Unassembled WGS sequence"/>
</dbReference>
<dbReference type="GO" id="GO:0003677">
    <property type="term" value="F:DNA binding"/>
    <property type="evidence" value="ECO:0007669"/>
    <property type="project" value="InterPro"/>
</dbReference>
<feature type="compositionally biased region" description="Basic and acidic residues" evidence="7">
    <location>
        <begin position="193"/>
        <end position="202"/>
    </location>
</feature>
<evidence type="ECO:0000256" key="3">
    <source>
        <dbReference type="ARBA" id="ARBA00023015"/>
    </source>
</evidence>
<sequence length="267" mass="30144">MAVQRKEMNLVLSSDAKPRLKWTQELHQRFVDAINQLGGAEKATPKSLMRVMGIPGLTLYHLKSHLQKYRLGRSQQSQIHQHNKKENYGENQKAHFSNKSCDGAEEKINESVQISQALQIQMDVQKHLQLRIEAQGKYLQSVLRKAQETLSGYSSCSIEVEHARAQLSQLVSMVDSGCPSSTFSVLTESENSMLKDPRKEALGHNGCSLESSLTSSESYEVDENYENSARINKGKRILSLMEMHSAEESESDDQASKRSKRTIDLNY</sequence>
<accession>A0AAV6WHA6</accession>
<evidence type="ECO:0000313" key="10">
    <source>
        <dbReference type="EMBL" id="KAG8366355.1"/>
    </source>
</evidence>
<dbReference type="InterPro" id="IPR006447">
    <property type="entry name" value="Myb_dom_plants"/>
</dbReference>
<evidence type="ECO:0000313" key="11">
    <source>
        <dbReference type="Proteomes" id="UP000826271"/>
    </source>
</evidence>
<comment type="caution">
    <text evidence="10">The sequence shown here is derived from an EMBL/GenBank/DDBJ whole genome shotgun (WGS) entry which is preliminary data.</text>
</comment>
<evidence type="ECO:0000259" key="8">
    <source>
        <dbReference type="Pfam" id="PF00249"/>
    </source>
</evidence>
<evidence type="ECO:0000256" key="6">
    <source>
        <dbReference type="ARBA" id="ARBA00023242"/>
    </source>
</evidence>
<dbReference type="Pfam" id="PF14379">
    <property type="entry name" value="Myb_CC_LHEQLE"/>
    <property type="match status" value="1"/>
</dbReference>
<dbReference type="InterPro" id="IPR009057">
    <property type="entry name" value="Homeodomain-like_sf"/>
</dbReference>
<feature type="region of interest" description="Disordered" evidence="7">
    <location>
        <begin position="73"/>
        <end position="97"/>
    </location>
</feature>
<dbReference type="PANTHER" id="PTHR31499:SF11">
    <property type="entry name" value="MYB FAMILY TRANSCRIPTION FACTOR PHL8"/>
    <property type="match status" value="1"/>
</dbReference>
<organism evidence="10 11">
    <name type="scientific">Buddleja alternifolia</name>
    <dbReference type="NCBI Taxonomy" id="168488"/>
    <lineage>
        <taxon>Eukaryota</taxon>
        <taxon>Viridiplantae</taxon>
        <taxon>Streptophyta</taxon>
        <taxon>Embryophyta</taxon>
        <taxon>Tracheophyta</taxon>
        <taxon>Spermatophyta</taxon>
        <taxon>Magnoliopsida</taxon>
        <taxon>eudicotyledons</taxon>
        <taxon>Gunneridae</taxon>
        <taxon>Pentapetalae</taxon>
        <taxon>asterids</taxon>
        <taxon>lamiids</taxon>
        <taxon>Lamiales</taxon>
        <taxon>Scrophulariaceae</taxon>
        <taxon>Buddlejeae</taxon>
        <taxon>Buddleja</taxon>
    </lineage>
</organism>
<proteinExistence type="inferred from homology"/>
<keyword evidence="3" id="KW-0805">Transcription regulation</keyword>
<comment type="subcellular location">
    <subcellularLocation>
        <location evidence="1">Nucleus</location>
    </subcellularLocation>
</comment>
<dbReference type="GO" id="GO:0005634">
    <property type="term" value="C:nucleus"/>
    <property type="evidence" value="ECO:0007669"/>
    <property type="project" value="UniProtKB-SubCell"/>
</dbReference>
<dbReference type="NCBIfam" id="TIGR01557">
    <property type="entry name" value="myb_SHAQKYF"/>
    <property type="match status" value="1"/>
</dbReference>
<keyword evidence="11" id="KW-1185">Reference proteome</keyword>
<feature type="region of interest" description="Disordered" evidence="7">
    <location>
        <begin position="189"/>
        <end position="213"/>
    </location>
</feature>
<evidence type="ECO:0000259" key="9">
    <source>
        <dbReference type="Pfam" id="PF14379"/>
    </source>
</evidence>
<dbReference type="Pfam" id="PF00249">
    <property type="entry name" value="Myb_DNA-binding"/>
    <property type="match status" value="1"/>
</dbReference>
<dbReference type="GO" id="GO:0003700">
    <property type="term" value="F:DNA-binding transcription factor activity"/>
    <property type="evidence" value="ECO:0007669"/>
    <property type="project" value="InterPro"/>
</dbReference>
<keyword evidence="4" id="KW-0175">Coiled coil</keyword>
<evidence type="ECO:0000256" key="4">
    <source>
        <dbReference type="ARBA" id="ARBA00023054"/>
    </source>
</evidence>
<dbReference type="PANTHER" id="PTHR31499">
    <property type="entry name" value="MYB FAMILY TRANSCRIPTION FACTOR PHL11"/>
    <property type="match status" value="1"/>
</dbReference>
<feature type="domain" description="MYB-CC type transcription factor LHEQLE-containing" evidence="9">
    <location>
        <begin position="115"/>
        <end position="149"/>
    </location>
</feature>
<dbReference type="Gene3D" id="1.10.10.60">
    <property type="entry name" value="Homeodomain-like"/>
    <property type="match status" value="1"/>
</dbReference>
<evidence type="ECO:0000256" key="1">
    <source>
        <dbReference type="ARBA" id="ARBA00004123"/>
    </source>
</evidence>
<dbReference type="SUPFAM" id="SSF46689">
    <property type="entry name" value="Homeodomain-like"/>
    <property type="match status" value="1"/>
</dbReference>
<reference evidence="10" key="1">
    <citation type="submission" date="2019-10" db="EMBL/GenBank/DDBJ databases">
        <authorList>
            <person name="Zhang R."/>
            <person name="Pan Y."/>
            <person name="Wang J."/>
            <person name="Ma R."/>
            <person name="Yu S."/>
        </authorList>
    </citation>
    <scope>NUCLEOTIDE SEQUENCE</scope>
    <source>
        <strain evidence="10">LA-IB0</strain>
        <tissue evidence="10">Leaf</tissue>
    </source>
</reference>
<keyword evidence="6" id="KW-0539">Nucleus</keyword>
<evidence type="ECO:0000256" key="2">
    <source>
        <dbReference type="ARBA" id="ARBA00006783"/>
    </source>
</evidence>
<comment type="similarity">
    <text evidence="2">Belongs to the MYB-CC family.</text>
</comment>
<protein>
    <submittedName>
        <fullName evidence="10">Uncharacterized protein</fullName>
    </submittedName>
</protein>
<name>A0AAV6WHA6_9LAMI</name>
<dbReference type="InterPro" id="IPR046955">
    <property type="entry name" value="PHR1-like"/>
</dbReference>
<feature type="region of interest" description="Disordered" evidence="7">
    <location>
        <begin position="243"/>
        <end position="267"/>
    </location>
</feature>
<dbReference type="InterPro" id="IPR025756">
    <property type="entry name" value="Myb_CC_LHEQLE"/>
</dbReference>